<protein>
    <recommendedName>
        <fullName evidence="4">JmjC domain-containing protein</fullName>
    </recommendedName>
</protein>
<dbReference type="AlphaFoldDB" id="A0A853BFZ4"/>
<dbReference type="PANTHER" id="PTHR13096:SF8">
    <property type="entry name" value="RIBOSOMAL OXYGENASE 1"/>
    <property type="match status" value="1"/>
</dbReference>
<keyword evidence="3" id="KW-0408">Iron</keyword>
<dbReference type="InterPro" id="IPR003347">
    <property type="entry name" value="JmjC_dom"/>
</dbReference>
<dbReference type="Gene3D" id="2.60.120.650">
    <property type="entry name" value="Cupin"/>
    <property type="match status" value="1"/>
</dbReference>
<evidence type="ECO:0000256" key="2">
    <source>
        <dbReference type="ARBA" id="ARBA00022723"/>
    </source>
</evidence>
<dbReference type="Pfam" id="PF08007">
    <property type="entry name" value="JmjC_2"/>
    <property type="match status" value="1"/>
</dbReference>
<dbReference type="PROSITE" id="PS51184">
    <property type="entry name" value="JMJC"/>
    <property type="match status" value="1"/>
</dbReference>
<evidence type="ECO:0000259" key="4">
    <source>
        <dbReference type="PROSITE" id="PS51184"/>
    </source>
</evidence>
<evidence type="ECO:0000256" key="1">
    <source>
        <dbReference type="ARBA" id="ARBA00001954"/>
    </source>
</evidence>
<accession>A0A853BFZ4</accession>
<name>A0A853BFZ4_9ACTN</name>
<proteinExistence type="predicted"/>
<evidence type="ECO:0000256" key="3">
    <source>
        <dbReference type="ARBA" id="ARBA00023004"/>
    </source>
</evidence>
<keyword evidence="2" id="KW-0479">Metal-binding</keyword>
<evidence type="ECO:0000313" key="6">
    <source>
        <dbReference type="Proteomes" id="UP000575985"/>
    </source>
</evidence>
<organism evidence="5 6">
    <name type="scientific">Streptomonospora nanhaiensis</name>
    <dbReference type="NCBI Taxonomy" id="1323731"/>
    <lineage>
        <taxon>Bacteria</taxon>
        <taxon>Bacillati</taxon>
        <taxon>Actinomycetota</taxon>
        <taxon>Actinomycetes</taxon>
        <taxon>Streptosporangiales</taxon>
        <taxon>Nocardiopsidaceae</taxon>
        <taxon>Streptomonospora</taxon>
    </lineage>
</organism>
<dbReference type="EMBL" id="JACCFO010000001">
    <property type="protein sequence ID" value="NYI93940.1"/>
    <property type="molecule type" value="Genomic_DNA"/>
</dbReference>
<reference evidence="5 6" key="1">
    <citation type="submission" date="2020-07" db="EMBL/GenBank/DDBJ databases">
        <title>Sequencing the genomes of 1000 actinobacteria strains.</title>
        <authorList>
            <person name="Klenk H.-P."/>
        </authorList>
    </citation>
    <scope>NUCLEOTIDE SEQUENCE [LARGE SCALE GENOMIC DNA]</scope>
    <source>
        <strain evidence="5 6">DSM 45927</strain>
    </source>
</reference>
<keyword evidence="6" id="KW-1185">Reference proteome</keyword>
<dbReference type="SMART" id="SM00558">
    <property type="entry name" value="JmjC"/>
    <property type="match status" value="1"/>
</dbReference>
<dbReference type="SUPFAM" id="SSF51197">
    <property type="entry name" value="Clavaminate synthase-like"/>
    <property type="match status" value="1"/>
</dbReference>
<dbReference type="InterPro" id="IPR039994">
    <property type="entry name" value="NO66-like"/>
</dbReference>
<dbReference type="PANTHER" id="PTHR13096">
    <property type="entry name" value="MINA53 MYC INDUCED NUCLEAR ANTIGEN"/>
    <property type="match status" value="1"/>
</dbReference>
<feature type="domain" description="JmjC" evidence="4">
    <location>
        <begin position="101"/>
        <end position="243"/>
    </location>
</feature>
<comment type="caution">
    <text evidence="5">The sequence shown here is derived from an EMBL/GenBank/DDBJ whole genome shotgun (WGS) entry which is preliminary data.</text>
</comment>
<comment type="cofactor">
    <cofactor evidence="1">
        <name>Fe(2+)</name>
        <dbReference type="ChEBI" id="CHEBI:29033"/>
    </cofactor>
</comment>
<evidence type="ECO:0000313" key="5">
    <source>
        <dbReference type="EMBL" id="NYI93940.1"/>
    </source>
</evidence>
<dbReference type="RefSeq" id="WP_179765694.1">
    <property type="nucleotide sequence ID" value="NZ_JACCFO010000001.1"/>
</dbReference>
<dbReference type="GO" id="GO:0046872">
    <property type="term" value="F:metal ion binding"/>
    <property type="evidence" value="ECO:0007669"/>
    <property type="project" value="UniProtKB-KW"/>
</dbReference>
<gene>
    <name evidence="5" type="ORF">HNR12_000217</name>
</gene>
<sequence length="392" mass="43624">MTDRLFTETLRAALGDDFLSTRLSSDFVFADIGAEAVRHLLTFEDLNEILGTRGLAPPQLRLHRQGAPVPAARYTDTAGASTGARTVVRPDGLYRELREGASLVLDGIDRLHPPIRAATDDLMRLVRERAQVNLYLIWGSSHGFDTHWDDHDTFIVQVAGTKHWQVHGQGSRPHPMKVDSDHAHTPPEGTVWEGVLRPGQVLHVPRGWWHTVTGTGDVSMHLTFGFTRATGMDWARALLERLHDVEVFRRDLPRFASDEERRKHGHELLRRLADAAEQHGVDDFLAERDARFPRRQSFALPWAVEGAAPGEGTRVEFVPILAPALEREGDQVAVAVSGRRYRFPALAEPVLAVLGRDRVLTVGELAERSGTPLEATVGVVRALVRHHLVLLS</sequence>
<dbReference type="Proteomes" id="UP000575985">
    <property type="component" value="Unassembled WGS sequence"/>
</dbReference>